<dbReference type="InterPro" id="IPR057974">
    <property type="entry name" value="NUA/TPR/MLP1-2-like_dom"/>
</dbReference>
<keyword evidence="11" id="KW-1185">Reference proteome</keyword>
<gene>
    <name evidence="10" type="ORF">D915_007969</name>
</gene>
<keyword evidence="5" id="KW-0539">Nucleus</keyword>
<feature type="coiled-coil region" evidence="6">
    <location>
        <begin position="142"/>
        <end position="176"/>
    </location>
</feature>
<keyword evidence="4 6" id="KW-0175">Coiled coil</keyword>
<dbReference type="Pfam" id="PF07926">
    <property type="entry name" value="TPR_MLP1_2"/>
    <property type="match status" value="1"/>
</dbReference>
<organism evidence="10 11">
    <name type="scientific">Fasciola hepatica</name>
    <name type="common">Liver fluke</name>
    <dbReference type="NCBI Taxonomy" id="6192"/>
    <lineage>
        <taxon>Eukaryota</taxon>
        <taxon>Metazoa</taxon>
        <taxon>Spiralia</taxon>
        <taxon>Lophotrochozoa</taxon>
        <taxon>Platyhelminthes</taxon>
        <taxon>Trematoda</taxon>
        <taxon>Digenea</taxon>
        <taxon>Plagiorchiida</taxon>
        <taxon>Echinostomata</taxon>
        <taxon>Echinostomatoidea</taxon>
        <taxon>Fasciolidae</taxon>
        <taxon>Fasciola</taxon>
    </lineage>
</organism>
<evidence type="ECO:0000256" key="6">
    <source>
        <dbReference type="SAM" id="Coils"/>
    </source>
</evidence>
<dbReference type="GO" id="GO:0006406">
    <property type="term" value="P:mRNA export from nucleus"/>
    <property type="evidence" value="ECO:0007669"/>
    <property type="project" value="TreeGrafter"/>
</dbReference>
<comment type="subcellular location">
    <subcellularLocation>
        <location evidence="1">Nucleus</location>
    </subcellularLocation>
</comment>
<feature type="coiled-coil region" evidence="6">
    <location>
        <begin position="209"/>
        <end position="261"/>
    </location>
</feature>
<feature type="domain" description="Nucleoprotein TPR/MLP1-2" evidence="8">
    <location>
        <begin position="580"/>
        <end position="706"/>
    </location>
</feature>
<feature type="compositionally biased region" description="Basic and acidic residues" evidence="7">
    <location>
        <begin position="683"/>
        <end position="694"/>
    </location>
</feature>
<accession>A0A4E0RGP6</accession>
<feature type="coiled-coil region" evidence="6">
    <location>
        <begin position="378"/>
        <end position="451"/>
    </location>
</feature>
<feature type="coiled-coil region" evidence="6">
    <location>
        <begin position="79"/>
        <end position="113"/>
    </location>
</feature>
<evidence type="ECO:0000256" key="1">
    <source>
        <dbReference type="ARBA" id="ARBA00004123"/>
    </source>
</evidence>
<evidence type="ECO:0000256" key="3">
    <source>
        <dbReference type="ARBA" id="ARBA00019789"/>
    </source>
</evidence>
<dbReference type="GO" id="GO:0005643">
    <property type="term" value="C:nuclear pore"/>
    <property type="evidence" value="ECO:0007669"/>
    <property type="project" value="TreeGrafter"/>
</dbReference>
<feature type="compositionally biased region" description="Polar residues" evidence="7">
    <location>
        <begin position="197"/>
        <end position="209"/>
    </location>
</feature>
<evidence type="ECO:0000259" key="8">
    <source>
        <dbReference type="Pfam" id="PF07926"/>
    </source>
</evidence>
<sequence>MKVQFLLREVEVLRGTVVEEPGQDLPDSTDTLNKSQLDKIVIRAADLDQMFTNTNSSAAEVIDEHLVTWRSLGELQSQNQRLLCIARDLATQLEEHEREEKETAARVSELTLRVETLSGELDVVRMTAREARTETQAVTRQRDMYRALLNRYDIEVSRLEDESMEEKATCESANENAIQLFDSDVPSGPGGKHPAARSSSDGNTNTTNAERLEETLASLDTEFKRYREDKLESDKIYTTTIEQLRKESSEARLLNQKLAAQLDFSHEKLRIMETNISGYKQEITVLREMNARYSTSAAASEAELARLREDLLRTSDKLLEVEVDARHSARQLELARANETRWKQENEALRRQDQMHTQLMHQLEAIQGNLEQRESHDRSLLDRRVSQLEKQLTEAQSAFTEASQSCKTIKQTLEQELELTRQKLADEQAEAERLRTQLTASEQELNELQPKKDAKAVTTSEESNEHVMHEIAMESASRIRELQSEVDGLRMRLDSARQQTEQMRALATEAETRLVETTEENKQLEQRLSQELNENKQSKSWCEFLEAQLDLEKKERQNLVNENIRTTEEAHHMNAELRRELTDLQSDLESVRARCESALQLEAGAKAEIEAHERFAQEAREKYERELALHAQDVEASSLTEARKQADDLKTQLGDLQRHCSAAERKAQAATDELTAQNTQWQSERERLTEKLQQSDKDQSLLQEQLIRLTQQLISLRRVMEHTEEKDSMPSPSSTDAADSSGLGDLKTSEDLMQLVNYLRRQKNIAEASCDATAAENSRLLLRIASLEEQTDHLRTELNRERKASELATETTQRHSELMERVEQLNLVTESNRLLRHERETLRENLTEMENQVSKPPLGHNERDELQRKLRRTEEELQHVQNKLNELRGELEGRIRKFEQDLTEANNSRQDAEKRCSEYSVQCDSLRKDLETRETTVVKLREIGRKYRQETETLRRQLAANQSDESHRQSIEEALTEARADVVNLRADLSVERTQKSQLAADLQDISQIIEELKTNTSFSAIMTSIPTTSSDSMDSVAHSVVGTLRATFTALSTEFDRLHQQAEVQRERLLRLMLIESQLTKALRENTELRSRLTEIHLSQPIRPVQPSVSANSSCVTSMVRKPYWLVVILGIFYVSFRHLECLFVQLTLGLAERFASS</sequence>
<dbReference type="GO" id="GO:0006606">
    <property type="term" value="P:protein import into nucleus"/>
    <property type="evidence" value="ECO:0007669"/>
    <property type="project" value="InterPro"/>
</dbReference>
<evidence type="ECO:0000313" key="10">
    <source>
        <dbReference type="EMBL" id="THD20828.1"/>
    </source>
</evidence>
<dbReference type="Proteomes" id="UP000230066">
    <property type="component" value="Unassembled WGS sequence"/>
</dbReference>
<feature type="coiled-coil region" evidence="6">
    <location>
        <begin position="968"/>
        <end position="1016"/>
    </location>
</feature>
<dbReference type="PANTHER" id="PTHR18898">
    <property type="entry name" value="NUCLEOPROTEIN TPR-RELATED"/>
    <property type="match status" value="1"/>
</dbReference>
<feature type="region of interest" description="Disordered" evidence="7">
    <location>
        <begin position="181"/>
        <end position="209"/>
    </location>
</feature>
<feature type="compositionally biased region" description="Low complexity" evidence="7">
    <location>
        <begin position="729"/>
        <end position="741"/>
    </location>
</feature>
<dbReference type="GO" id="GO:1901673">
    <property type="term" value="P:regulation of mitotic spindle assembly"/>
    <property type="evidence" value="ECO:0007669"/>
    <property type="project" value="TreeGrafter"/>
</dbReference>
<dbReference type="PANTHER" id="PTHR18898:SF2">
    <property type="entry name" value="NUCLEOPROTEIN TPR"/>
    <property type="match status" value="1"/>
</dbReference>
<protein>
    <recommendedName>
        <fullName evidence="3">Nucleoprotein TPR</fullName>
    </recommendedName>
</protein>
<evidence type="ECO:0000256" key="4">
    <source>
        <dbReference type="ARBA" id="ARBA00023054"/>
    </source>
</evidence>
<proteinExistence type="inferred from homology"/>
<comment type="similarity">
    <text evidence="2">Belongs to the TPR family.</text>
</comment>
<evidence type="ECO:0000256" key="2">
    <source>
        <dbReference type="ARBA" id="ARBA00005274"/>
    </source>
</evidence>
<reference evidence="10" key="1">
    <citation type="submission" date="2019-03" db="EMBL/GenBank/DDBJ databases">
        <title>Improved annotation for the trematode Fasciola hepatica.</title>
        <authorList>
            <person name="Choi Y.-J."/>
            <person name="Martin J."/>
            <person name="Mitreva M."/>
        </authorList>
    </citation>
    <scope>NUCLEOTIDE SEQUENCE [LARGE SCALE GENOMIC DNA]</scope>
</reference>
<evidence type="ECO:0000313" key="11">
    <source>
        <dbReference type="Proteomes" id="UP000230066"/>
    </source>
</evidence>
<name>A0A4E0RGP6_FASHE</name>
<feature type="domain" description="NUA/TPR/MLP1-2-like" evidence="9">
    <location>
        <begin position="2"/>
        <end position="98"/>
    </location>
</feature>
<evidence type="ECO:0000259" key="9">
    <source>
        <dbReference type="Pfam" id="PF25785"/>
    </source>
</evidence>
<dbReference type="InterPro" id="IPR012929">
    <property type="entry name" value="Nucleoprot-TPR/MLP1-2_dom"/>
</dbReference>
<feature type="region of interest" description="Disordered" evidence="7">
    <location>
        <begin position="721"/>
        <end position="746"/>
    </location>
</feature>
<evidence type="ECO:0000256" key="7">
    <source>
        <dbReference type="SAM" id="MobiDB-lite"/>
    </source>
</evidence>
<dbReference type="GO" id="GO:0034399">
    <property type="term" value="C:nuclear periphery"/>
    <property type="evidence" value="ECO:0007669"/>
    <property type="project" value="UniProtKB-ARBA"/>
</dbReference>
<feature type="coiled-coil region" evidence="6">
    <location>
        <begin position="832"/>
        <end position="929"/>
    </location>
</feature>
<feature type="coiled-coil region" evidence="6">
    <location>
        <begin position="770"/>
        <end position="804"/>
    </location>
</feature>
<feature type="coiled-coil region" evidence="6">
    <location>
        <begin position="290"/>
        <end position="352"/>
    </location>
</feature>
<evidence type="ECO:0000256" key="5">
    <source>
        <dbReference type="ARBA" id="ARBA00023242"/>
    </source>
</evidence>
<dbReference type="AlphaFoldDB" id="A0A4E0RGP6"/>
<feature type="region of interest" description="Disordered" evidence="7">
    <location>
        <begin position="664"/>
        <end position="694"/>
    </location>
</feature>
<dbReference type="EMBL" id="JXXN02004157">
    <property type="protein sequence ID" value="THD20828.1"/>
    <property type="molecule type" value="Genomic_DNA"/>
</dbReference>
<dbReference type="Pfam" id="PF25785">
    <property type="entry name" value="TPR"/>
    <property type="match status" value="1"/>
</dbReference>
<dbReference type="GO" id="GO:0017056">
    <property type="term" value="F:structural constituent of nuclear pore"/>
    <property type="evidence" value="ECO:0007669"/>
    <property type="project" value="TreeGrafter"/>
</dbReference>
<comment type="caution">
    <text evidence="10">The sequence shown here is derived from an EMBL/GenBank/DDBJ whole genome shotgun (WGS) entry which is preliminary data.</text>
</comment>